<evidence type="ECO:0000256" key="7">
    <source>
        <dbReference type="ARBA" id="ARBA00022840"/>
    </source>
</evidence>
<comment type="subunit">
    <text evidence="10">Monomer.</text>
</comment>
<evidence type="ECO:0000313" key="15">
    <source>
        <dbReference type="Proteomes" id="UP000248745"/>
    </source>
</evidence>
<comment type="similarity">
    <text evidence="3 10 13">Belongs to the IPP transferase family.</text>
</comment>
<dbReference type="Proteomes" id="UP000248745">
    <property type="component" value="Unassembled WGS sequence"/>
</dbReference>
<comment type="caution">
    <text evidence="14">The sequence shown here is derived from an EMBL/GenBank/DDBJ whole genome shotgun (WGS) entry which is preliminary data.</text>
</comment>
<dbReference type="InterPro" id="IPR039657">
    <property type="entry name" value="Dimethylallyltransferase"/>
</dbReference>
<dbReference type="AlphaFoldDB" id="A0A2W2AFC2"/>
<dbReference type="PANTHER" id="PTHR11088">
    <property type="entry name" value="TRNA DIMETHYLALLYLTRANSFERASE"/>
    <property type="match status" value="1"/>
</dbReference>
<dbReference type="GO" id="GO:0006400">
    <property type="term" value="P:tRNA modification"/>
    <property type="evidence" value="ECO:0007669"/>
    <property type="project" value="TreeGrafter"/>
</dbReference>
<dbReference type="Gene3D" id="3.40.50.300">
    <property type="entry name" value="P-loop containing nucleotide triphosphate hydrolases"/>
    <property type="match status" value="1"/>
</dbReference>
<dbReference type="NCBIfam" id="TIGR00174">
    <property type="entry name" value="miaA"/>
    <property type="match status" value="1"/>
</dbReference>
<evidence type="ECO:0000256" key="8">
    <source>
        <dbReference type="ARBA" id="ARBA00022842"/>
    </source>
</evidence>
<evidence type="ECO:0000313" key="14">
    <source>
        <dbReference type="EMBL" id="PZF72262.1"/>
    </source>
</evidence>
<dbReference type="EMBL" id="QKTW01000019">
    <property type="protein sequence ID" value="PZF72262.1"/>
    <property type="molecule type" value="Genomic_DNA"/>
</dbReference>
<proteinExistence type="inferred from homology"/>
<comment type="cofactor">
    <cofactor evidence="1 10">
        <name>Mg(2+)</name>
        <dbReference type="ChEBI" id="CHEBI:18420"/>
    </cofactor>
</comment>
<dbReference type="GO" id="GO:0005524">
    <property type="term" value="F:ATP binding"/>
    <property type="evidence" value="ECO:0007669"/>
    <property type="project" value="UniProtKB-UniRule"/>
</dbReference>
<evidence type="ECO:0000256" key="5">
    <source>
        <dbReference type="ARBA" id="ARBA00022694"/>
    </source>
</evidence>
<evidence type="ECO:0000256" key="1">
    <source>
        <dbReference type="ARBA" id="ARBA00001946"/>
    </source>
</evidence>
<dbReference type="RefSeq" id="WP_110999774.1">
    <property type="nucleotide sequence ID" value="NZ_QKTW01000019.1"/>
</dbReference>
<comment type="caution">
    <text evidence="10">Lacks conserved residue(s) required for the propagation of feature annotation.</text>
</comment>
<evidence type="ECO:0000256" key="11">
    <source>
        <dbReference type="RuleBase" id="RU003783"/>
    </source>
</evidence>
<dbReference type="GO" id="GO:0052381">
    <property type="term" value="F:tRNA dimethylallyltransferase activity"/>
    <property type="evidence" value="ECO:0007669"/>
    <property type="project" value="UniProtKB-UniRule"/>
</dbReference>
<keyword evidence="5 10" id="KW-0819">tRNA processing</keyword>
<dbReference type="Gene3D" id="1.10.20.140">
    <property type="match status" value="1"/>
</dbReference>
<keyword evidence="6 10" id="KW-0547">Nucleotide-binding</keyword>
<dbReference type="HAMAP" id="MF_00185">
    <property type="entry name" value="IPP_trans"/>
    <property type="match status" value="1"/>
</dbReference>
<gene>
    <name evidence="10" type="primary">miaA</name>
    <name evidence="14" type="ORF">DN068_14635</name>
</gene>
<protein>
    <recommendedName>
        <fullName evidence="10">tRNA dimethylallyltransferase</fullName>
        <ecNumber evidence="10">2.5.1.75</ecNumber>
    </recommendedName>
    <alternativeName>
        <fullName evidence="10">Dimethylallyl diphosphate:tRNA dimethylallyltransferase</fullName>
        <shortName evidence="10">DMAPP:tRNA dimethylallyltransferase</shortName>
        <shortName evidence="10">DMATase</shortName>
    </alternativeName>
    <alternativeName>
        <fullName evidence="10">Isopentenyl-diphosphate:tRNA isopentenyltransferase</fullName>
        <shortName evidence="10">IPP transferase</shortName>
        <shortName evidence="10">IPPT</shortName>
        <shortName evidence="10">IPTase</shortName>
    </alternativeName>
</protein>
<evidence type="ECO:0000256" key="10">
    <source>
        <dbReference type="HAMAP-Rule" id="MF_00185"/>
    </source>
</evidence>
<evidence type="ECO:0000256" key="6">
    <source>
        <dbReference type="ARBA" id="ARBA00022741"/>
    </source>
</evidence>
<comment type="function">
    <text evidence="2 10 12">Catalyzes the transfer of a dimethylallyl group onto the adenine at position 37 in tRNAs that read codons beginning with uridine, leading to the formation of N6-(dimethylallyl)adenosine (i(6)A).</text>
</comment>
<feature type="binding site" evidence="10">
    <location>
        <begin position="9"/>
        <end position="16"/>
    </location>
    <ligand>
        <name>ATP</name>
        <dbReference type="ChEBI" id="CHEBI:30616"/>
    </ligand>
</feature>
<keyword evidence="7 10" id="KW-0067">ATP-binding</keyword>
<dbReference type="PANTHER" id="PTHR11088:SF60">
    <property type="entry name" value="TRNA DIMETHYLALLYLTRANSFERASE"/>
    <property type="match status" value="1"/>
</dbReference>
<evidence type="ECO:0000256" key="3">
    <source>
        <dbReference type="ARBA" id="ARBA00005842"/>
    </source>
</evidence>
<keyword evidence="15" id="KW-1185">Reference proteome</keyword>
<evidence type="ECO:0000256" key="9">
    <source>
        <dbReference type="ARBA" id="ARBA00049563"/>
    </source>
</evidence>
<keyword evidence="4 10" id="KW-0808">Transferase</keyword>
<dbReference type="SUPFAM" id="SSF52540">
    <property type="entry name" value="P-loop containing nucleoside triphosphate hydrolases"/>
    <property type="match status" value="2"/>
</dbReference>
<dbReference type="InterPro" id="IPR027417">
    <property type="entry name" value="P-loop_NTPase"/>
</dbReference>
<dbReference type="InterPro" id="IPR018022">
    <property type="entry name" value="IPT"/>
</dbReference>
<keyword evidence="8 10" id="KW-0460">Magnesium</keyword>
<accession>A0A2W2AFC2</accession>
<organism evidence="14 15">
    <name type="scientific">Taibaiella soli</name>
    <dbReference type="NCBI Taxonomy" id="1649169"/>
    <lineage>
        <taxon>Bacteria</taxon>
        <taxon>Pseudomonadati</taxon>
        <taxon>Bacteroidota</taxon>
        <taxon>Chitinophagia</taxon>
        <taxon>Chitinophagales</taxon>
        <taxon>Chitinophagaceae</taxon>
        <taxon>Taibaiella</taxon>
    </lineage>
</organism>
<reference evidence="14 15" key="1">
    <citation type="submission" date="2018-06" db="EMBL/GenBank/DDBJ databases">
        <title>Mucibacter soli gen. nov., sp. nov., a new member of the family Chitinophagaceae producing mucin.</title>
        <authorList>
            <person name="Kim M.-K."/>
            <person name="Park S."/>
            <person name="Kim T.-S."/>
            <person name="Joung Y."/>
            <person name="Han J.-H."/>
            <person name="Kim S.B."/>
        </authorList>
    </citation>
    <scope>NUCLEOTIDE SEQUENCE [LARGE SCALE GENOMIC DNA]</scope>
    <source>
        <strain evidence="14 15">R1-15</strain>
    </source>
</reference>
<evidence type="ECO:0000256" key="4">
    <source>
        <dbReference type="ARBA" id="ARBA00022679"/>
    </source>
</evidence>
<dbReference type="OrthoDB" id="9776390at2"/>
<evidence type="ECO:0000256" key="2">
    <source>
        <dbReference type="ARBA" id="ARBA00003213"/>
    </source>
</evidence>
<dbReference type="EC" id="2.5.1.75" evidence="10"/>
<dbReference type="Pfam" id="PF01715">
    <property type="entry name" value="IPPT"/>
    <property type="match status" value="1"/>
</dbReference>
<evidence type="ECO:0000256" key="13">
    <source>
        <dbReference type="RuleBase" id="RU003785"/>
    </source>
</evidence>
<evidence type="ECO:0000256" key="12">
    <source>
        <dbReference type="RuleBase" id="RU003784"/>
    </source>
</evidence>
<sequence length="296" mass="33688">MPTAYIIAGPTAVGKTAISIRLAQILGTSVVSADSRQCYKGMEIGTAQPTAVEMQAVPHYFIDVFPPETALTAADYEQLSLEYLQEIFKQRSTAVVCGGTGLYIKALCEGLDEMPEMSEAITAEVNQTYQEKGTSWLQEMVQAEDPAFFATGEIQNPARLMRALIFKRSTGKSITEFRTGERKARPFKIVKAALELPRPVLYDRINRRVDIMMEEGLLKEAEALYPKRHLKNLQTVGYSELFDFFEGKYSLDEAVDKIKQHTRHYAKRQMTWFKKDPEFRWFQADDEEVVKKICEL</sequence>
<feature type="site" description="Interaction with substrate tRNA" evidence="10">
    <location>
        <position position="100"/>
    </location>
</feature>
<comment type="catalytic activity">
    <reaction evidence="9 10 11">
        <text>adenosine(37) in tRNA + dimethylallyl diphosphate = N(6)-dimethylallyladenosine(37) in tRNA + diphosphate</text>
        <dbReference type="Rhea" id="RHEA:26482"/>
        <dbReference type="Rhea" id="RHEA-COMP:10162"/>
        <dbReference type="Rhea" id="RHEA-COMP:10375"/>
        <dbReference type="ChEBI" id="CHEBI:33019"/>
        <dbReference type="ChEBI" id="CHEBI:57623"/>
        <dbReference type="ChEBI" id="CHEBI:74411"/>
        <dbReference type="ChEBI" id="CHEBI:74415"/>
        <dbReference type="EC" id="2.5.1.75"/>
    </reaction>
</comment>
<feature type="binding site" evidence="10">
    <location>
        <begin position="11"/>
        <end position="16"/>
    </location>
    <ligand>
        <name>substrate</name>
    </ligand>
</feature>
<name>A0A2W2AFC2_9BACT</name>
<feature type="region of interest" description="Interaction with substrate tRNA" evidence="10">
    <location>
        <begin position="34"/>
        <end position="37"/>
    </location>
</feature>